<evidence type="ECO:0000259" key="2">
    <source>
        <dbReference type="Pfam" id="PF14244"/>
    </source>
</evidence>
<gene>
    <name evidence="3" type="ORF">HannXRQ_Chr04g0094511</name>
</gene>
<evidence type="ECO:0000313" key="3">
    <source>
        <dbReference type="EMBL" id="OTG26932.1"/>
    </source>
</evidence>
<proteinExistence type="predicted"/>
<feature type="domain" description="Retrotransposon Copia-like N-terminal" evidence="2">
    <location>
        <begin position="1"/>
        <end position="22"/>
    </location>
</feature>
<evidence type="ECO:0000256" key="1">
    <source>
        <dbReference type="SAM" id="MobiDB-lite"/>
    </source>
</evidence>
<feature type="compositionally biased region" description="Polar residues" evidence="1">
    <location>
        <begin position="243"/>
        <end position="254"/>
    </location>
</feature>
<dbReference type="OMA" id="CICEEKQ"/>
<dbReference type="InParanoid" id="A0A251UVY5"/>
<reference evidence="4" key="1">
    <citation type="journal article" date="2017" name="Nature">
        <title>The sunflower genome provides insights into oil metabolism, flowering and Asterid evolution.</title>
        <authorList>
            <person name="Badouin H."/>
            <person name="Gouzy J."/>
            <person name="Grassa C.J."/>
            <person name="Murat F."/>
            <person name="Staton S.E."/>
            <person name="Cottret L."/>
            <person name="Lelandais-Briere C."/>
            <person name="Owens G.L."/>
            <person name="Carrere S."/>
            <person name="Mayjonade B."/>
            <person name="Legrand L."/>
            <person name="Gill N."/>
            <person name="Kane N.C."/>
            <person name="Bowers J.E."/>
            <person name="Hubner S."/>
            <person name="Bellec A."/>
            <person name="Berard A."/>
            <person name="Berges H."/>
            <person name="Blanchet N."/>
            <person name="Boniface M.C."/>
            <person name="Brunel D."/>
            <person name="Catrice O."/>
            <person name="Chaidir N."/>
            <person name="Claudel C."/>
            <person name="Donnadieu C."/>
            <person name="Faraut T."/>
            <person name="Fievet G."/>
            <person name="Helmstetter N."/>
            <person name="King M."/>
            <person name="Knapp S.J."/>
            <person name="Lai Z."/>
            <person name="Le Paslier M.C."/>
            <person name="Lippi Y."/>
            <person name="Lorenzon L."/>
            <person name="Mandel J.R."/>
            <person name="Marage G."/>
            <person name="Marchand G."/>
            <person name="Marquand E."/>
            <person name="Bret-Mestries E."/>
            <person name="Morien E."/>
            <person name="Nambeesan S."/>
            <person name="Nguyen T."/>
            <person name="Pegot-Espagnet P."/>
            <person name="Pouilly N."/>
            <person name="Raftis F."/>
            <person name="Sallet E."/>
            <person name="Schiex T."/>
            <person name="Thomas J."/>
            <person name="Vandecasteele C."/>
            <person name="Vares D."/>
            <person name="Vear F."/>
            <person name="Vautrin S."/>
            <person name="Crespi M."/>
            <person name="Mangin B."/>
            <person name="Burke J.M."/>
            <person name="Salse J."/>
            <person name="Munos S."/>
            <person name="Vincourt P."/>
            <person name="Rieseberg L.H."/>
            <person name="Langlade N.B."/>
        </authorList>
    </citation>
    <scope>NUCLEOTIDE SEQUENCE [LARGE SCALE GENOMIC DNA]</scope>
    <source>
        <strain evidence="4">cv. SF193</strain>
    </source>
</reference>
<feature type="region of interest" description="Disordered" evidence="1">
    <location>
        <begin position="240"/>
        <end position="269"/>
    </location>
</feature>
<dbReference type="PANTHER" id="PTHR34222:SF99">
    <property type="entry name" value="PROTEIN, PUTATIVE-RELATED"/>
    <property type="match status" value="1"/>
</dbReference>
<organism evidence="3 4">
    <name type="scientific">Helianthus annuus</name>
    <name type="common">Common sunflower</name>
    <dbReference type="NCBI Taxonomy" id="4232"/>
    <lineage>
        <taxon>Eukaryota</taxon>
        <taxon>Viridiplantae</taxon>
        <taxon>Streptophyta</taxon>
        <taxon>Embryophyta</taxon>
        <taxon>Tracheophyta</taxon>
        <taxon>Spermatophyta</taxon>
        <taxon>Magnoliopsida</taxon>
        <taxon>eudicotyledons</taxon>
        <taxon>Gunneridae</taxon>
        <taxon>Pentapetalae</taxon>
        <taxon>asterids</taxon>
        <taxon>campanulids</taxon>
        <taxon>Asterales</taxon>
        <taxon>Asteraceae</taxon>
        <taxon>Asteroideae</taxon>
        <taxon>Heliantheae alliance</taxon>
        <taxon>Heliantheae</taxon>
        <taxon>Helianthus</taxon>
    </lineage>
</organism>
<accession>A0A251UVY5</accession>
<evidence type="ECO:0000313" key="4">
    <source>
        <dbReference type="Proteomes" id="UP000215914"/>
    </source>
</evidence>
<protein>
    <submittedName>
        <fullName evidence="3">Putative gag-polypeptide of LTR copia-type</fullName>
    </submittedName>
</protein>
<dbReference type="Pfam" id="PF14244">
    <property type="entry name" value="Retrotran_gag_3"/>
    <property type="match status" value="1"/>
</dbReference>
<dbReference type="AlphaFoldDB" id="A0A251UVY5"/>
<dbReference type="EMBL" id="CM007893">
    <property type="protein sequence ID" value="OTG26932.1"/>
    <property type="molecule type" value="Genomic_DNA"/>
</dbReference>
<sequence>MKLALEAKNKFGFINGKCEKPKDNDVLAAQWDRCNSVVLTWLLNSISEELFLGQVFSKLASEVWTDLKETYDKVDGSVVYDLYKRINCISQNGSSVAEYYNKLTTMWKQFDAMVQLPSCSCQAAKDYNDFSTLIKLMQFLMGLDDVYQPVRTQLLTREPFPSVKAAYALISREKSHRLSSSGSKSQSVSFVAKSNQSFDSRRRNNFRGSNSNLKCTNCNMVGHTVDRCFEIIGYPPGMRKRSSGTFGRNNSGNNTSKSSVSTGPSSSAVSALPFTSEQIAKLLSLVGDKPEGDQVKSNMGGMSSCDLKSKKILVIGKQENGLYFVGKDGFRLLC</sequence>
<name>A0A251UVY5_HELAN</name>
<dbReference type="InterPro" id="IPR029472">
    <property type="entry name" value="Copia-like_N"/>
</dbReference>
<keyword evidence="4" id="KW-1185">Reference proteome</keyword>
<dbReference type="Proteomes" id="UP000215914">
    <property type="component" value="Chromosome 4"/>
</dbReference>
<feature type="compositionally biased region" description="Low complexity" evidence="1">
    <location>
        <begin position="255"/>
        <end position="269"/>
    </location>
</feature>
<dbReference type="PANTHER" id="PTHR34222">
    <property type="entry name" value="GAG_PRE-INTEGRS DOMAIN-CONTAINING PROTEIN"/>
    <property type="match status" value="1"/>
</dbReference>